<dbReference type="AlphaFoldDB" id="H6SQE5"/>
<keyword evidence="4" id="KW-1185">Reference proteome</keyword>
<dbReference type="InterPro" id="IPR029063">
    <property type="entry name" value="SAM-dependent_MTases_sf"/>
</dbReference>
<reference evidence="3 4" key="1">
    <citation type="submission" date="2012-02" db="EMBL/GenBank/DDBJ databases">
        <title>Shotgun genome sequence of Phaeospirillum photometricum DSM 122.</title>
        <authorList>
            <person name="Duquesne K."/>
            <person name="Sturgis J."/>
        </authorList>
    </citation>
    <scope>NUCLEOTIDE SEQUENCE [LARGE SCALE GENOMIC DNA]</scope>
    <source>
        <strain evidence="4">DSM122</strain>
    </source>
</reference>
<dbReference type="KEGG" id="rpm:RSPPHO_03038"/>
<evidence type="ECO:0000256" key="1">
    <source>
        <dbReference type="SAM" id="MobiDB-lite"/>
    </source>
</evidence>
<protein>
    <recommendedName>
        <fullName evidence="2">Methyltransferase type 11 domain-containing protein</fullName>
    </recommendedName>
</protein>
<gene>
    <name evidence="3" type="ORF">RSPPHO_03038</name>
</gene>
<dbReference type="Pfam" id="PF08241">
    <property type="entry name" value="Methyltransf_11"/>
    <property type="match status" value="1"/>
</dbReference>
<accession>H6SQE5</accession>
<feature type="compositionally biased region" description="Basic residues" evidence="1">
    <location>
        <begin position="14"/>
        <end position="28"/>
    </location>
</feature>
<sequence>MSARKGMMAMSRVSKTRSSRRAPGRPRIGRLLARDDAGATWSCASTRRTCYTRPMWTDVMDLGSFYASRQGRMARRLIGQALRGLWPDVRGCRVAGLGYAPPFLRPFQAEAERVIALMPAGMGARRWPAHQPCLASVVDERLLPLPDRSVDRLLLVHALEYTSALREVLRECWRVLTDDGRLVVVVPNRTGLWARLEHSPFASGRPFSQGQLEKLLHDSLFTPIHSSTALFLPPVTGRALLGSAATAERLGRRWCRGFGGVVVTESMKEIAAPVLRPTPARPVRLSLASPLRGSSRGVP</sequence>
<organism evidence="3 4">
    <name type="scientific">Pararhodospirillum photometricum DSM 122</name>
    <dbReference type="NCBI Taxonomy" id="1150469"/>
    <lineage>
        <taxon>Bacteria</taxon>
        <taxon>Pseudomonadati</taxon>
        <taxon>Pseudomonadota</taxon>
        <taxon>Alphaproteobacteria</taxon>
        <taxon>Rhodospirillales</taxon>
        <taxon>Rhodospirillaceae</taxon>
        <taxon>Pararhodospirillum</taxon>
    </lineage>
</organism>
<dbReference type="Gene3D" id="3.40.50.150">
    <property type="entry name" value="Vaccinia Virus protein VP39"/>
    <property type="match status" value="1"/>
</dbReference>
<evidence type="ECO:0000313" key="4">
    <source>
        <dbReference type="Proteomes" id="UP000033220"/>
    </source>
</evidence>
<dbReference type="Proteomes" id="UP000033220">
    <property type="component" value="Chromosome DSM 122"/>
</dbReference>
<feature type="domain" description="Methyltransferase type 11" evidence="2">
    <location>
        <begin position="140"/>
        <end position="184"/>
    </location>
</feature>
<name>H6SQE5_PARPM</name>
<feature type="region of interest" description="Disordered" evidence="1">
    <location>
        <begin position="1"/>
        <end position="28"/>
    </location>
</feature>
<proteinExistence type="predicted"/>
<dbReference type="SUPFAM" id="SSF53335">
    <property type="entry name" value="S-adenosyl-L-methionine-dependent methyltransferases"/>
    <property type="match status" value="1"/>
</dbReference>
<dbReference type="PATRIC" id="fig|1150469.3.peg.3426"/>
<dbReference type="HOGENOM" id="CLU_048277_0_0_5"/>
<evidence type="ECO:0000313" key="3">
    <source>
        <dbReference type="EMBL" id="CCG09664.1"/>
    </source>
</evidence>
<dbReference type="CDD" id="cd02440">
    <property type="entry name" value="AdoMet_MTases"/>
    <property type="match status" value="1"/>
</dbReference>
<dbReference type="eggNOG" id="COG2226">
    <property type="taxonomic scope" value="Bacteria"/>
</dbReference>
<dbReference type="STRING" id="1150469.RSPPHO_03038"/>
<dbReference type="GO" id="GO:0008757">
    <property type="term" value="F:S-adenosylmethionine-dependent methyltransferase activity"/>
    <property type="evidence" value="ECO:0007669"/>
    <property type="project" value="InterPro"/>
</dbReference>
<dbReference type="EMBL" id="HE663493">
    <property type="protein sequence ID" value="CCG09664.1"/>
    <property type="molecule type" value="Genomic_DNA"/>
</dbReference>
<dbReference type="InterPro" id="IPR013216">
    <property type="entry name" value="Methyltransf_11"/>
</dbReference>
<evidence type="ECO:0000259" key="2">
    <source>
        <dbReference type="Pfam" id="PF08241"/>
    </source>
</evidence>